<feature type="compositionally biased region" description="Low complexity" evidence="1">
    <location>
        <begin position="263"/>
        <end position="279"/>
    </location>
</feature>
<dbReference type="Proteomes" id="UP001302367">
    <property type="component" value="Chromosome 8"/>
</dbReference>
<evidence type="ECO:0000256" key="1">
    <source>
        <dbReference type="SAM" id="MobiDB-lite"/>
    </source>
</evidence>
<organism evidence="2 4">
    <name type="scientific">Cercospora beticola</name>
    <name type="common">Sugarbeet leaf spot fungus</name>
    <dbReference type="NCBI Taxonomy" id="122368"/>
    <lineage>
        <taxon>Eukaryota</taxon>
        <taxon>Fungi</taxon>
        <taxon>Dikarya</taxon>
        <taxon>Ascomycota</taxon>
        <taxon>Pezizomycotina</taxon>
        <taxon>Dothideomycetes</taxon>
        <taxon>Dothideomycetidae</taxon>
        <taxon>Mycosphaerellales</taxon>
        <taxon>Mycosphaerellaceae</taxon>
        <taxon>Cercospora</taxon>
    </lineage>
</organism>
<evidence type="ECO:0000313" key="2">
    <source>
        <dbReference type="EMBL" id="PIA96195.1"/>
    </source>
</evidence>
<reference evidence="2 4" key="1">
    <citation type="submission" date="2015-10" db="EMBL/GenBank/DDBJ databases">
        <title>The cercosporin biosynthetic gene cluster was horizontally transferred to several fungal lineages and shown to be expanded in Cercospora beticola based on microsynteny with recipient genomes.</title>
        <authorList>
            <person name="De Jonge R."/>
            <person name="Ebert M.K."/>
            <person name="Suttle J.C."/>
            <person name="Jurick Ii W.M."/>
            <person name="Secor G.A."/>
            <person name="Thomma B.P."/>
            <person name="Van De Peer Y."/>
            <person name="Bolton M.D."/>
        </authorList>
    </citation>
    <scope>NUCLEOTIDE SEQUENCE [LARGE SCALE GENOMIC DNA]</scope>
    <source>
        <strain evidence="2 4">09-40</strain>
    </source>
</reference>
<evidence type="ECO:0000313" key="4">
    <source>
        <dbReference type="Proteomes" id="UP000230605"/>
    </source>
</evidence>
<evidence type="ECO:0000313" key="3">
    <source>
        <dbReference type="EMBL" id="WPB07219.1"/>
    </source>
</evidence>
<dbReference type="Proteomes" id="UP000230605">
    <property type="component" value="Chromosome 8"/>
</dbReference>
<feature type="compositionally biased region" description="Basic residues" evidence="1">
    <location>
        <begin position="16"/>
        <end position="27"/>
    </location>
</feature>
<feature type="compositionally biased region" description="Basic and acidic residues" evidence="1">
    <location>
        <begin position="286"/>
        <end position="298"/>
    </location>
</feature>
<gene>
    <name evidence="2" type="ORF">CB0940_10500</name>
    <name evidence="3" type="ORF">RHO25_011880</name>
</gene>
<dbReference type="Pfam" id="PF07052">
    <property type="entry name" value="Hep_59"/>
    <property type="match status" value="1"/>
</dbReference>
<dbReference type="EMBL" id="CP134191">
    <property type="protein sequence ID" value="WPB07219.1"/>
    <property type="molecule type" value="Genomic_DNA"/>
</dbReference>
<dbReference type="InterPro" id="IPR010756">
    <property type="entry name" value="Tls1-like"/>
</dbReference>
<protein>
    <recommendedName>
        <fullName evidence="6">mRNA splicing factor RNA helicase</fullName>
    </recommendedName>
</protein>
<feature type="compositionally biased region" description="Basic and acidic residues" evidence="1">
    <location>
        <begin position="194"/>
        <end position="205"/>
    </location>
</feature>
<feature type="region of interest" description="Disordered" evidence="1">
    <location>
        <begin position="254"/>
        <end position="307"/>
    </location>
</feature>
<feature type="compositionally biased region" description="Polar residues" evidence="1">
    <location>
        <begin position="130"/>
        <end position="141"/>
    </location>
</feature>
<evidence type="ECO:0008006" key="6">
    <source>
        <dbReference type="Google" id="ProtNLM"/>
    </source>
</evidence>
<accession>A0A2G5HUK1</accession>
<dbReference type="EMBL" id="LKMD01000103">
    <property type="protein sequence ID" value="PIA96195.1"/>
    <property type="molecule type" value="Genomic_DNA"/>
</dbReference>
<feature type="compositionally biased region" description="Basic residues" evidence="1">
    <location>
        <begin position="180"/>
        <end position="193"/>
    </location>
</feature>
<keyword evidence="5" id="KW-1185">Reference proteome</keyword>
<proteinExistence type="predicted"/>
<name>A0A2G5HUK1_CERBT</name>
<dbReference type="OrthoDB" id="5627at2759"/>
<reference evidence="3 5" key="2">
    <citation type="submission" date="2023-09" db="EMBL/GenBank/DDBJ databases">
        <title>Complete-Gapless Cercospora beticola genome.</title>
        <authorList>
            <person name="Wyatt N.A."/>
            <person name="Spanner R.E."/>
            <person name="Bolton M.D."/>
        </authorList>
    </citation>
    <scope>NUCLEOTIDE SEQUENCE [LARGE SCALE GENOMIC DNA]</scope>
    <source>
        <strain evidence="3">Cb09-40</strain>
    </source>
</reference>
<feature type="region of interest" description="Disordered" evidence="1">
    <location>
        <begin position="1"/>
        <end position="50"/>
    </location>
</feature>
<evidence type="ECO:0000313" key="5">
    <source>
        <dbReference type="Proteomes" id="UP001302367"/>
    </source>
</evidence>
<feature type="region of interest" description="Disordered" evidence="1">
    <location>
        <begin position="125"/>
        <end position="239"/>
    </location>
</feature>
<dbReference type="AlphaFoldDB" id="A0A2G5HUK1"/>
<sequence>MADPGSDAPPEVLFKSNKRRKVIRKRHTADTEDLPEASPEGYEPSDMDFTSQIPAVRRPIARKHGIAFSNSAGVQPAENVSAAETALVPVKTDESVSASIDRFTKPTGKTEVVEDKHLTAYIDSKLAELRSSTAPVPTTQEDVGDNAQQDHRDPDASESQDTARNTSVDDGPRNRQPRLNTRRATNRPPRRVRQKDPSELAREAMIEQILGESQVPMYDQTSSTPGPSAEDDGIDRDEAVAEAFKAEFLASLQERKRRRTAVEKSSASGKGAASVPSGPKLGGSRSQREKMRQLEEAKGASGGPAKR</sequence>
<feature type="compositionally biased region" description="Polar residues" evidence="1">
    <location>
        <begin position="157"/>
        <end position="168"/>
    </location>
</feature>
<feature type="region of interest" description="Disordered" evidence="1">
    <location>
        <begin position="89"/>
        <end position="110"/>
    </location>
</feature>